<keyword evidence="2" id="KW-1133">Transmembrane helix</keyword>
<dbReference type="EMBL" id="FLRE01002536">
    <property type="protein sequence ID" value="SBT58760.1"/>
    <property type="molecule type" value="Genomic_DNA"/>
</dbReference>
<feature type="region of interest" description="Disordered" evidence="1">
    <location>
        <begin position="522"/>
        <end position="595"/>
    </location>
</feature>
<sequence length="1011" mass="114426">MAGDSGYSIYTHYINPEFFISMIASDIKELIHTYGHKNCGLRQEELCDKIKKLIPEKKKLIFEHMDARSKKKWDSEWKKKRNEFFNKLYDDEGFINMCFPPKYKNNASLDQLLSRHIQFCKEKDDRLSAIGESREYSVCLEYNKWIIAEESSFTSEYLRNVQIYKINTVKKFFSTKKHPEGYDPRTTYHGIKLNCEIYNPKSRYYQPIPVENTPTNSLHHPIVHDLDQKSRGKDGRSMPDEDVGVKKTKPDVQVHLQTKLPVSDDKTSSLSNTKEDRTDNGQNADIKAKSADLPSKDQGAKGQPDEATDTKAQSPEQLPELTSSISTKDSPVPKVLDPPPSVKKNQGTLSDSTLSTISAASDAAHSAQNVPSSSAPDLSLPQSQPPAVVAVSSHHQNQDTSQFPQEPTPDPVTKSADHGTPLTPTSDPQSSLDPGLAPSKAEASSSSASGTSSTLASTTTDSIAGSPPPQDPLLITVSPQSTTTTITPIVTTPSLTQTTPVISGPATATVSAMGTKVIPSINGITSTTEGHGKPQVPIKTASDSQDPTFASSKKQDDTISPHLGAQPPGTSANLNINPSSGQTLRTPPGRLPDSPPGLSFGISPAGSVDVSPAVHGVVNHPDNIKITTSPKYASPHYIGTTLISSTPLHKVTHPREKPSIAPTEFPSLINIIPTTLILLATLTILFLLYKYTPFGLFLGRRRRKKKDLRTVFEIPEESTYESPDRTIHEWDDHLGRHIMETDIYVKLLKINRYKKEMQKKKKKRDTTLIEVHMEILEECKNDEWELHKGDFLEICLQEFINEKNITAENWRHAKLTVNNIKNDNIIQVAEENEILWNYWMDNYRNILESWKSEEWFQNLKNNWKKERQKNHNKIDEIEENTLKESGMISIECEKDIWKKWISKQATLIENFKQKDWFKSLIEEQYKEEDNYEINEYKNVLNTNMNEVEKEKKYREFFRKKNIINKLMVQMHMMVLEECKKEEIIENKELCIDNYIQDIHKKNNYDEKSNIP</sequence>
<evidence type="ECO:0000313" key="5">
    <source>
        <dbReference type="Proteomes" id="UP000078550"/>
    </source>
</evidence>
<feature type="compositionally biased region" description="Polar residues" evidence="1">
    <location>
        <begin position="422"/>
        <end position="432"/>
    </location>
</feature>
<feature type="compositionally biased region" description="Polar residues" evidence="1">
    <location>
        <begin position="541"/>
        <end position="552"/>
    </location>
</feature>
<proteinExistence type="predicted"/>
<dbReference type="AlphaFoldDB" id="A0A1A9ARK8"/>
<evidence type="ECO:0000259" key="3">
    <source>
        <dbReference type="Pfam" id="PF12879"/>
    </source>
</evidence>
<feature type="compositionally biased region" description="Low complexity" evidence="1">
    <location>
        <begin position="437"/>
        <end position="464"/>
    </location>
</feature>
<protein>
    <submittedName>
        <fullName evidence="4">STP1 protein</fullName>
    </submittedName>
</protein>
<gene>
    <name evidence="4" type="ORF">POVWA2_087400</name>
</gene>
<accession>A0A1A9ARK8</accession>
<dbReference type="Pfam" id="PF12879">
    <property type="entry name" value="SICA_C"/>
    <property type="match status" value="1"/>
</dbReference>
<feature type="region of interest" description="Disordered" evidence="1">
    <location>
        <begin position="208"/>
        <end position="479"/>
    </location>
</feature>
<feature type="compositionally biased region" description="Polar residues" evidence="1">
    <location>
        <begin position="393"/>
        <end position="405"/>
    </location>
</feature>
<feature type="compositionally biased region" description="Polar residues" evidence="1">
    <location>
        <begin position="310"/>
        <end position="329"/>
    </location>
</feature>
<feature type="compositionally biased region" description="Basic and acidic residues" evidence="1">
    <location>
        <begin position="286"/>
        <end position="299"/>
    </location>
</feature>
<feature type="compositionally biased region" description="Polar residues" evidence="1">
    <location>
        <begin position="568"/>
        <end position="585"/>
    </location>
</feature>
<evidence type="ECO:0000256" key="1">
    <source>
        <dbReference type="SAM" id="MobiDB-lite"/>
    </source>
</evidence>
<feature type="domain" description="Schizont-infected cell agglutination C-terminal" evidence="3">
    <location>
        <begin position="761"/>
        <end position="805"/>
    </location>
</feature>
<evidence type="ECO:0000256" key="2">
    <source>
        <dbReference type="SAM" id="Phobius"/>
    </source>
</evidence>
<reference evidence="5" key="1">
    <citation type="submission" date="2016-05" db="EMBL/GenBank/DDBJ databases">
        <authorList>
            <person name="Naeem Raeece"/>
        </authorList>
    </citation>
    <scope>NUCLEOTIDE SEQUENCE [LARGE SCALE GENOMIC DNA]</scope>
</reference>
<feature type="compositionally biased region" description="Basic and acidic residues" evidence="1">
    <location>
        <begin position="262"/>
        <end position="279"/>
    </location>
</feature>
<dbReference type="Proteomes" id="UP000078550">
    <property type="component" value="Unassembled WGS sequence"/>
</dbReference>
<name>A0A1A9ARK8_PLAOA</name>
<feature type="compositionally biased region" description="Polar residues" evidence="1">
    <location>
        <begin position="366"/>
        <end position="382"/>
    </location>
</feature>
<keyword evidence="2" id="KW-0812">Transmembrane</keyword>
<feature type="transmembrane region" description="Helical" evidence="2">
    <location>
        <begin position="676"/>
        <end position="699"/>
    </location>
</feature>
<organism evidence="4 5">
    <name type="scientific">Plasmodium ovale wallikeri</name>
    <dbReference type="NCBI Taxonomy" id="864142"/>
    <lineage>
        <taxon>Eukaryota</taxon>
        <taxon>Sar</taxon>
        <taxon>Alveolata</taxon>
        <taxon>Apicomplexa</taxon>
        <taxon>Aconoidasida</taxon>
        <taxon>Haemosporida</taxon>
        <taxon>Plasmodiidae</taxon>
        <taxon>Plasmodium</taxon>
        <taxon>Plasmodium (Plasmodium)</taxon>
    </lineage>
</organism>
<feature type="compositionally biased region" description="Basic and acidic residues" evidence="1">
    <location>
        <begin position="222"/>
        <end position="252"/>
    </location>
</feature>
<keyword evidence="2" id="KW-0472">Membrane</keyword>
<evidence type="ECO:0000313" key="4">
    <source>
        <dbReference type="EMBL" id="SBT58760.1"/>
    </source>
</evidence>
<dbReference type="InterPro" id="IPR024288">
    <property type="entry name" value="SICA_C"/>
</dbReference>
<feature type="compositionally biased region" description="Polar residues" evidence="1">
    <location>
        <begin position="343"/>
        <end position="359"/>
    </location>
</feature>